<organism evidence="2 3">
    <name type="scientific">Smittium mucronatum</name>
    <dbReference type="NCBI Taxonomy" id="133383"/>
    <lineage>
        <taxon>Eukaryota</taxon>
        <taxon>Fungi</taxon>
        <taxon>Fungi incertae sedis</taxon>
        <taxon>Zoopagomycota</taxon>
        <taxon>Kickxellomycotina</taxon>
        <taxon>Harpellomycetes</taxon>
        <taxon>Harpellales</taxon>
        <taxon>Legeriomycetaceae</taxon>
        <taxon>Smittium</taxon>
    </lineage>
</organism>
<dbReference type="AlphaFoldDB" id="A0A1R0GW86"/>
<reference evidence="2 3" key="1">
    <citation type="journal article" date="2016" name="Mol. Biol. Evol.">
        <title>Genome-Wide Survey of Gut Fungi (Harpellales) Reveals the First Horizontally Transferred Ubiquitin Gene from a Mosquito Host.</title>
        <authorList>
            <person name="Wang Y."/>
            <person name="White M.M."/>
            <person name="Kvist S."/>
            <person name="Moncalvo J.M."/>
        </authorList>
    </citation>
    <scope>NUCLEOTIDE SEQUENCE [LARGE SCALE GENOMIC DNA]</scope>
    <source>
        <strain evidence="2 3">ALG-7-W6</strain>
    </source>
</reference>
<keyword evidence="3" id="KW-1185">Reference proteome</keyword>
<dbReference type="EMBL" id="LSSL01002719">
    <property type="protein sequence ID" value="OLY81149.1"/>
    <property type="molecule type" value="Genomic_DNA"/>
</dbReference>
<dbReference type="OrthoDB" id="5599163at2759"/>
<dbReference type="SUPFAM" id="SSF56672">
    <property type="entry name" value="DNA/RNA polymerases"/>
    <property type="match status" value="1"/>
</dbReference>
<name>A0A1R0GW86_9FUNG</name>
<dbReference type="Gene3D" id="3.30.70.270">
    <property type="match status" value="1"/>
</dbReference>
<feature type="region of interest" description="Disordered" evidence="1">
    <location>
        <begin position="155"/>
        <end position="175"/>
    </location>
</feature>
<gene>
    <name evidence="2" type="ORF">AYI68_g4750</name>
</gene>
<accession>A0A1R0GW86</accession>
<comment type="caution">
    <text evidence="2">The sequence shown here is derived from an EMBL/GenBank/DDBJ whole genome shotgun (WGS) entry which is preliminary data.</text>
</comment>
<dbReference type="InterPro" id="IPR043128">
    <property type="entry name" value="Rev_trsase/Diguanyl_cyclase"/>
</dbReference>
<dbReference type="InterPro" id="IPR043502">
    <property type="entry name" value="DNA/RNA_pol_sf"/>
</dbReference>
<dbReference type="Proteomes" id="UP000187455">
    <property type="component" value="Unassembled WGS sequence"/>
</dbReference>
<evidence type="ECO:0000256" key="1">
    <source>
        <dbReference type="SAM" id="MobiDB-lite"/>
    </source>
</evidence>
<dbReference type="STRING" id="133383.A0A1R0GW86"/>
<proteinExistence type="predicted"/>
<sequence>MWDFQSAHALLLEFRGGEKDYFREQLELVKKCFAFNDRQMGCLKATVEKSIKIDTIPHVPRNNKPIPLPKSTKPQVIEVLKGKIDSGVLEPGRSAYENRWFIQDFQQANKVTIKDDGLPPIAHEFSEEFMGRSIYSVFDLYSGYDQIPIDESSRENTIKHSFRPNDNDKTSNGSN</sequence>
<protein>
    <submittedName>
        <fullName evidence="2">Uncharacterized protein</fullName>
    </submittedName>
</protein>
<evidence type="ECO:0000313" key="2">
    <source>
        <dbReference type="EMBL" id="OLY81149.1"/>
    </source>
</evidence>
<feature type="compositionally biased region" description="Basic and acidic residues" evidence="1">
    <location>
        <begin position="155"/>
        <end position="169"/>
    </location>
</feature>
<evidence type="ECO:0000313" key="3">
    <source>
        <dbReference type="Proteomes" id="UP000187455"/>
    </source>
</evidence>